<keyword evidence="1" id="KW-0677">Repeat</keyword>
<dbReference type="PANTHER" id="PTHR19316:SF32">
    <property type="entry name" value="ARM REPEAT SUPERFAMILY PROTEIN"/>
    <property type="match status" value="1"/>
</dbReference>
<dbReference type="SMART" id="SM00185">
    <property type="entry name" value="ARM"/>
    <property type="match status" value="3"/>
</dbReference>
<evidence type="ECO:0000256" key="1">
    <source>
        <dbReference type="ARBA" id="ARBA00022737"/>
    </source>
</evidence>
<dbReference type="InterPro" id="IPR000225">
    <property type="entry name" value="Armadillo"/>
</dbReference>
<keyword evidence="2" id="KW-0732">Signal</keyword>
<dbReference type="SUPFAM" id="SSF48371">
    <property type="entry name" value="ARM repeat"/>
    <property type="match status" value="1"/>
</dbReference>
<dbReference type="InterPro" id="IPR016024">
    <property type="entry name" value="ARM-type_fold"/>
</dbReference>
<feature type="signal peptide" evidence="2">
    <location>
        <begin position="1"/>
        <end position="25"/>
    </location>
</feature>
<dbReference type="AlphaFoldDB" id="A0A2P2LMS1"/>
<dbReference type="GO" id="GO:0000774">
    <property type="term" value="F:adenyl-nucleotide exchange factor activity"/>
    <property type="evidence" value="ECO:0007669"/>
    <property type="project" value="TreeGrafter"/>
</dbReference>
<name>A0A2P2LMS1_RHIMU</name>
<dbReference type="PANTHER" id="PTHR19316">
    <property type="entry name" value="PROTEIN FOLDING REGULATOR"/>
    <property type="match status" value="1"/>
</dbReference>
<dbReference type="Gene3D" id="1.25.10.10">
    <property type="entry name" value="Leucine-rich Repeat Variant"/>
    <property type="match status" value="1"/>
</dbReference>
<protein>
    <submittedName>
        <fullName evidence="4">Uncharacterized protein MANES_08G098100</fullName>
    </submittedName>
</protein>
<accession>A0A2P2LMS1</accession>
<evidence type="ECO:0000313" key="4">
    <source>
        <dbReference type="EMBL" id="MBX19263.1"/>
    </source>
</evidence>
<dbReference type="EMBL" id="GGEC01038779">
    <property type="protein sequence ID" value="MBX19263.1"/>
    <property type="molecule type" value="Transcribed_RNA"/>
</dbReference>
<dbReference type="InterPro" id="IPR050693">
    <property type="entry name" value="Hsp70_NEF-Inhibitors"/>
</dbReference>
<dbReference type="InterPro" id="IPR011989">
    <property type="entry name" value="ARM-like"/>
</dbReference>
<reference evidence="4" key="1">
    <citation type="submission" date="2018-02" db="EMBL/GenBank/DDBJ databases">
        <title>Rhizophora mucronata_Transcriptome.</title>
        <authorList>
            <person name="Meera S.P."/>
            <person name="Sreeshan A."/>
            <person name="Augustine A."/>
        </authorList>
    </citation>
    <scope>NUCLEOTIDE SEQUENCE</scope>
    <source>
        <tissue evidence="4">Leaf</tissue>
    </source>
</reference>
<dbReference type="InterPro" id="IPR004212">
    <property type="entry name" value="GTF2I"/>
</dbReference>
<evidence type="ECO:0000256" key="2">
    <source>
        <dbReference type="SAM" id="SignalP"/>
    </source>
</evidence>
<organism evidence="4">
    <name type="scientific">Rhizophora mucronata</name>
    <name type="common">Asiatic mangrove</name>
    <dbReference type="NCBI Taxonomy" id="61149"/>
    <lineage>
        <taxon>Eukaryota</taxon>
        <taxon>Viridiplantae</taxon>
        <taxon>Streptophyta</taxon>
        <taxon>Embryophyta</taxon>
        <taxon>Tracheophyta</taxon>
        <taxon>Spermatophyta</taxon>
        <taxon>Magnoliopsida</taxon>
        <taxon>eudicotyledons</taxon>
        <taxon>Gunneridae</taxon>
        <taxon>Pentapetalae</taxon>
        <taxon>rosids</taxon>
        <taxon>fabids</taxon>
        <taxon>Malpighiales</taxon>
        <taxon>Rhizophoraceae</taxon>
        <taxon>Rhizophora</taxon>
    </lineage>
</organism>
<feature type="domain" description="Nucleotide exchange factor Fes1" evidence="3">
    <location>
        <begin position="79"/>
        <end position="170"/>
    </location>
</feature>
<proteinExistence type="predicted"/>
<sequence length="401" mass="44290">MGRGSSLAALIAFILAATAIRNCEGEGEGANKTSSPAGLFWSTAKDEADLSRKNEPDDDYSADVIVNDPDEADGGFSSLDGMLQWAIGHSDPAKLKETAKDVQRLSPSELKQRQLEIKELMDTLKMPSDAQLMQIAIDDLNNLSLSLEDRHRALRELLVLVEPVDNANDLSKLGGLSALIRELNHSDPDVRTMSAWVLGKASQNHAILQKQILEHGALKLLVKMVKSTSVEEAIKALYAVSALIRDNLASQELFLLEAGDMILQDILSNSSNDIRLLRKAVLLVADLAGCQLENEGRAKPSFFSNRSLLKSVVDLIALTDLDVQEKALVAIKNLLQLRITDALIFKYVCDLDGALGRMKLQLQELLVEEHHRDYAIDMENLRREVELLFHRKLGEVTRVPT</sequence>
<feature type="chain" id="PRO_5015161910" evidence="2">
    <location>
        <begin position="26"/>
        <end position="401"/>
    </location>
</feature>
<evidence type="ECO:0000259" key="3">
    <source>
        <dbReference type="Pfam" id="PF08609"/>
    </source>
</evidence>
<dbReference type="PROSITE" id="PS51139">
    <property type="entry name" value="GTF2I"/>
    <property type="match status" value="1"/>
</dbReference>
<dbReference type="Pfam" id="PF08609">
    <property type="entry name" value="Fes1"/>
    <property type="match status" value="1"/>
</dbReference>
<dbReference type="GO" id="GO:0005783">
    <property type="term" value="C:endoplasmic reticulum"/>
    <property type="evidence" value="ECO:0007669"/>
    <property type="project" value="TreeGrafter"/>
</dbReference>
<dbReference type="InterPro" id="IPR013918">
    <property type="entry name" value="Nucleotide_exch_fac_Fes1"/>
</dbReference>